<accession>A0A1T5DRZ0</accession>
<name>A0A1T5DRZ0_9SPHI</name>
<dbReference type="PANTHER" id="PTHR10668">
    <property type="entry name" value="PHYTOENE DEHYDROGENASE"/>
    <property type="match status" value="1"/>
</dbReference>
<dbReference type="EMBL" id="FUZF01000008">
    <property type="protein sequence ID" value="SKB74512.1"/>
    <property type="molecule type" value="Genomic_DNA"/>
</dbReference>
<evidence type="ECO:0000313" key="2">
    <source>
        <dbReference type="Proteomes" id="UP000190150"/>
    </source>
</evidence>
<reference evidence="2" key="1">
    <citation type="submission" date="2017-02" db="EMBL/GenBank/DDBJ databases">
        <authorList>
            <person name="Varghese N."/>
            <person name="Submissions S."/>
        </authorList>
    </citation>
    <scope>NUCLEOTIDE SEQUENCE [LARGE SCALE GENOMIC DNA]</scope>
    <source>
        <strain evidence="2">DSM 24091</strain>
    </source>
</reference>
<protein>
    <submittedName>
        <fullName evidence="1">Phytoene dehydrogenase-related protein</fullName>
    </submittedName>
</protein>
<dbReference type="STRING" id="1513896.SAMN05660841_02132"/>
<dbReference type="RefSeq" id="WP_079643065.1">
    <property type="nucleotide sequence ID" value="NZ_FUZF01000008.1"/>
</dbReference>
<dbReference type="Proteomes" id="UP000190150">
    <property type="component" value="Unassembled WGS sequence"/>
</dbReference>
<dbReference type="OrthoDB" id="833207at2"/>
<dbReference type="AlphaFoldDB" id="A0A1T5DRZ0"/>
<dbReference type="SUPFAM" id="SSF51905">
    <property type="entry name" value="FAD/NAD(P)-binding domain"/>
    <property type="match status" value="1"/>
</dbReference>
<dbReference type="PANTHER" id="PTHR10668:SF105">
    <property type="entry name" value="DEHYDROGENASE-RELATED"/>
    <property type="match status" value="1"/>
</dbReference>
<dbReference type="Pfam" id="PF13450">
    <property type="entry name" value="NAD_binding_8"/>
    <property type="match status" value="1"/>
</dbReference>
<dbReference type="InterPro" id="IPR036188">
    <property type="entry name" value="FAD/NAD-bd_sf"/>
</dbReference>
<gene>
    <name evidence="1" type="ORF">SAMN05660841_02132</name>
</gene>
<evidence type="ECO:0000313" key="1">
    <source>
        <dbReference type="EMBL" id="SKB74512.1"/>
    </source>
</evidence>
<dbReference type="Gene3D" id="3.50.50.60">
    <property type="entry name" value="FAD/NAD(P)-binding domain"/>
    <property type="match status" value="1"/>
</dbReference>
<proteinExistence type="predicted"/>
<organism evidence="1 2">
    <name type="scientific">Sphingobacterium nematocida</name>
    <dbReference type="NCBI Taxonomy" id="1513896"/>
    <lineage>
        <taxon>Bacteria</taxon>
        <taxon>Pseudomonadati</taxon>
        <taxon>Bacteroidota</taxon>
        <taxon>Sphingobacteriia</taxon>
        <taxon>Sphingobacteriales</taxon>
        <taxon>Sphingobacteriaceae</taxon>
        <taxon>Sphingobacterium</taxon>
    </lineage>
</organism>
<keyword evidence="2" id="KW-1185">Reference proteome</keyword>
<sequence>MDRYDAIIIGSGPNGFAAAITLQQQGLSTLIIEGADTIGGGMRTKELTLPGFKHDVCSAIHPMALASPFLKTLPLDKFGLDFIHAKYAATHPLVNGEVGVLYKDIEQTALGLGSDGKAYLNLLKPVVEKLDRLLLDTMGPLRFPKHPLDLAEFGLSALIPATWNAHRFKTEKAKALWAGMVAHGIQPLSNCATSAIGLLLMAVGNKYGWPIPKGGSQSIANALEQYYLSLGGKIQTRHWVRDIGELPRHNVLLLDLTPRQLLDLKGVVWAEGYKKQLQKYRYGMGVFKIDWALSDPTPFKDGYSQYASTVHLGNSIHDISQAEWRSHRGEYVDKPFVLFVQPSQFDSTRAPEGKHTGWAYCHVPHGSIVDRTEVIEAQIERFAPGFKDTIIGRSTMNGKEMEAYNPNYFGGDINGGIMDIRQLYTRPVRSLTPYRTSDPSIYICSSSTPPGGGVHGMCGAAAAKVVLDDHYGLKLA</sequence>